<dbReference type="OrthoDB" id="2004788at2"/>
<dbReference type="AlphaFoldDB" id="A0A330M6R7"/>
<protein>
    <submittedName>
        <fullName evidence="2">Uncharacterized protein</fullName>
    </submittedName>
</protein>
<accession>A0A330M6R7</accession>
<keyword evidence="1" id="KW-0472">Membrane</keyword>
<sequence>MKGTILHTSSESTVIRGENEQKFEVTPDKFSSLINPNVGDEVDFDIIDGTAHNVYVLRSVATIEEGLSKARVIVENLYSQAINSVNEENLRKVKKMASTTVGKAKESLNYIELSKTNGALKSINLPRLISFKVHNKFSSFVLITLFISMILPLAQIFNESQSYLQLVENTGFQLLFITLTLFSLLLGLPRFVSRILALIFLITLSVPIYDAFSYFDDMRGYASSFSLDKDMLKMLLDTMRIGLPLLLISSVLFAILQLLPWYQTNEKFLANNEQ</sequence>
<evidence type="ECO:0000313" key="2">
    <source>
        <dbReference type="EMBL" id="SQH77828.1"/>
    </source>
</evidence>
<dbReference type="RefSeq" id="WP_112353576.1">
    <property type="nucleotide sequence ID" value="NZ_LS483452.1"/>
</dbReference>
<gene>
    <name evidence="2" type="ORF">SHEWBE_3865</name>
</gene>
<dbReference type="KEGG" id="sbk:SHEWBE_3865"/>
<keyword evidence="1" id="KW-1133">Transmembrane helix</keyword>
<feature type="transmembrane region" description="Helical" evidence="1">
    <location>
        <begin position="137"/>
        <end position="158"/>
    </location>
</feature>
<feature type="transmembrane region" description="Helical" evidence="1">
    <location>
        <begin position="241"/>
        <end position="262"/>
    </location>
</feature>
<reference evidence="3" key="1">
    <citation type="submission" date="2018-06" db="EMBL/GenBank/DDBJ databases">
        <authorList>
            <person name="Cea G.-C."/>
            <person name="William W."/>
        </authorList>
    </citation>
    <scope>NUCLEOTIDE SEQUENCE [LARGE SCALE GENOMIC DNA]</scope>
    <source>
        <strain evidence="3">DB21MT-2</strain>
    </source>
</reference>
<dbReference type="Proteomes" id="UP000250123">
    <property type="component" value="Chromosome SHEWBE"/>
</dbReference>
<evidence type="ECO:0000256" key="1">
    <source>
        <dbReference type="SAM" id="Phobius"/>
    </source>
</evidence>
<dbReference type="EMBL" id="LS483452">
    <property type="protein sequence ID" value="SQH77828.1"/>
    <property type="molecule type" value="Genomic_DNA"/>
</dbReference>
<proteinExistence type="predicted"/>
<name>A0A330M6R7_9GAMM</name>
<feature type="transmembrane region" description="Helical" evidence="1">
    <location>
        <begin position="195"/>
        <end position="215"/>
    </location>
</feature>
<organism evidence="2 3">
    <name type="scientific">Shewanella benthica</name>
    <dbReference type="NCBI Taxonomy" id="43661"/>
    <lineage>
        <taxon>Bacteria</taxon>
        <taxon>Pseudomonadati</taxon>
        <taxon>Pseudomonadota</taxon>
        <taxon>Gammaproteobacteria</taxon>
        <taxon>Alteromonadales</taxon>
        <taxon>Shewanellaceae</taxon>
        <taxon>Shewanella</taxon>
    </lineage>
</organism>
<feature type="transmembrane region" description="Helical" evidence="1">
    <location>
        <begin position="170"/>
        <end position="188"/>
    </location>
</feature>
<evidence type="ECO:0000313" key="3">
    <source>
        <dbReference type="Proteomes" id="UP000250123"/>
    </source>
</evidence>
<keyword evidence="1" id="KW-0812">Transmembrane</keyword>